<dbReference type="InterPro" id="IPR036291">
    <property type="entry name" value="NAD(P)-bd_dom_sf"/>
</dbReference>
<dbReference type="PRINTS" id="PR00080">
    <property type="entry name" value="SDRFAMILY"/>
</dbReference>
<evidence type="ECO:0000313" key="5">
    <source>
        <dbReference type="Proteomes" id="UP000216189"/>
    </source>
</evidence>
<sequence length="258" mass="27836">MKKNYFDLTGRVALVTGCSTGLGVQMARALANQGCNIIPVARREGKIKEVAKMLEQEFGVEAFPIRCDVSDTEMVENAVDTALAHFGRIDILINNAGTGAVAPAEDITDEQFANEINIDLFGTFKMARSVAKKAMIPAKFGRIINISSIYGLVGNKIAPSSPYHAAKGGVVNLTRALAAEWAKYNINVNAICPGYFETPLTRDTLNTEWFREYAKGAIPQERYGVEGELDTAAIFLASPASSYVNGIMLPVDGGYTSI</sequence>
<accession>A0AA37HXA6</accession>
<keyword evidence="2" id="KW-0560">Oxidoreductase</keyword>
<dbReference type="PANTHER" id="PTHR42760">
    <property type="entry name" value="SHORT-CHAIN DEHYDROGENASES/REDUCTASES FAMILY MEMBER"/>
    <property type="match status" value="1"/>
</dbReference>
<reference evidence="4 5" key="1">
    <citation type="submission" date="2017-08" db="EMBL/GenBank/DDBJ databases">
        <title>Comparative genomics of non-oral Prevotella species.</title>
        <authorList>
            <person name="Accetto T."/>
            <person name="Nograsek B."/>
            <person name="Avgustin G."/>
        </authorList>
    </citation>
    <scope>NUCLEOTIDE SEQUENCE [LARGE SCALE GENOMIC DNA]</scope>
    <source>
        <strain evidence="4 5">TC1-1</strain>
    </source>
</reference>
<evidence type="ECO:0000256" key="2">
    <source>
        <dbReference type="ARBA" id="ARBA00023002"/>
    </source>
</evidence>
<dbReference type="GO" id="GO:0048038">
    <property type="term" value="F:quinone binding"/>
    <property type="evidence" value="ECO:0007669"/>
    <property type="project" value="TreeGrafter"/>
</dbReference>
<dbReference type="Proteomes" id="UP000887043">
    <property type="component" value="Unassembled WGS sequence"/>
</dbReference>
<dbReference type="Pfam" id="PF13561">
    <property type="entry name" value="adh_short_C2"/>
    <property type="match status" value="1"/>
</dbReference>
<comment type="similarity">
    <text evidence="1">Belongs to the short-chain dehydrogenases/reductases (SDR) family.</text>
</comment>
<protein>
    <submittedName>
        <fullName evidence="3">Short-chain dehydrogenase</fullName>
    </submittedName>
</protein>
<comment type="caution">
    <text evidence="3">The sequence shown here is derived from an EMBL/GenBank/DDBJ whole genome shotgun (WGS) entry which is preliminary data.</text>
</comment>
<reference evidence="3" key="2">
    <citation type="submission" date="2021-08" db="EMBL/GenBank/DDBJ databases">
        <title>Prevotella lacticifex sp. nov., isolated from rumen of cow.</title>
        <authorList>
            <person name="Shinkai T."/>
            <person name="Ikeyama N."/>
            <person name="Kumagai M."/>
            <person name="Ohmori H."/>
            <person name="Sakamoto M."/>
            <person name="Ohkuma M."/>
            <person name="Mitsumori M."/>
        </authorList>
    </citation>
    <scope>NUCLEOTIDE SEQUENCE</scope>
    <source>
        <strain evidence="3">DSM 11371</strain>
    </source>
</reference>
<proteinExistence type="inferred from homology"/>
<dbReference type="AlphaFoldDB" id="A0AA37HXA6"/>
<evidence type="ECO:0000313" key="6">
    <source>
        <dbReference type="Proteomes" id="UP000887043"/>
    </source>
</evidence>
<dbReference type="GeneID" id="72479359"/>
<dbReference type="Proteomes" id="UP000216189">
    <property type="component" value="Unassembled WGS sequence"/>
</dbReference>
<evidence type="ECO:0000256" key="1">
    <source>
        <dbReference type="ARBA" id="ARBA00006484"/>
    </source>
</evidence>
<dbReference type="GO" id="GO:0016616">
    <property type="term" value="F:oxidoreductase activity, acting on the CH-OH group of donors, NAD or NADP as acceptor"/>
    <property type="evidence" value="ECO:0007669"/>
    <property type="project" value="TreeGrafter"/>
</dbReference>
<keyword evidence="5" id="KW-1185">Reference proteome</keyword>
<dbReference type="PRINTS" id="PR00081">
    <property type="entry name" value="GDHRDH"/>
</dbReference>
<dbReference type="EMBL" id="NPJF01000026">
    <property type="protein sequence ID" value="OYP55950.1"/>
    <property type="molecule type" value="Genomic_DNA"/>
</dbReference>
<dbReference type="PANTHER" id="PTHR42760:SF133">
    <property type="entry name" value="3-OXOACYL-[ACYL-CARRIER-PROTEIN] REDUCTASE"/>
    <property type="match status" value="1"/>
</dbReference>
<evidence type="ECO:0000313" key="3">
    <source>
        <dbReference type="EMBL" id="GJG27569.1"/>
    </source>
</evidence>
<dbReference type="InterPro" id="IPR002347">
    <property type="entry name" value="SDR_fam"/>
</dbReference>
<gene>
    <name evidence="4" type="ORF">CIK91_06385</name>
    <name evidence="3" type="ORF">PRRU23_12690</name>
</gene>
<dbReference type="Gene3D" id="3.40.50.720">
    <property type="entry name" value="NAD(P)-binding Rossmann-like Domain"/>
    <property type="match status" value="1"/>
</dbReference>
<name>A0AA37HXA6_SEGBR</name>
<dbReference type="EMBL" id="BPTR01000001">
    <property type="protein sequence ID" value="GJG27569.1"/>
    <property type="molecule type" value="Genomic_DNA"/>
</dbReference>
<dbReference type="RefSeq" id="WP_006282919.1">
    <property type="nucleotide sequence ID" value="NZ_BPTR01000001.1"/>
</dbReference>
<dbReference type="SUPFAM" id="SSF51735">
    <property type="entry name" value="NAD(P)-binding Rossmann-fold domains"/>
    <property type="match status" value="1"/>
</dbReference>
<organism evidence="3 6">
    <name type="scientific">Segatella bryantii</name>
    <name type="common">Prevotella bryantii</name>
    <dbReference type="NCBI Taxonomy" id="77095"/>
    <lineage>
        <taxon>Bacteria</taxon>
        <taxon>Pseudomonadati</taxon>
        <taxon>Bacteroidota</taxon>
        <taxon>Bacteroidia</taxon>
        <taxon>Bacteroidales</taxon>
        <taxon>Prevotellaceae</taxon>
        <taxon>Segatella</taxon>
    </lineage>
</organism>
<dbReference type="FunFam" id="3.40.50.720:FF:000084">
    <property type="entry name" value="Short-chain dehydrogenase reductase"/>
    <property type="match status" value="1"/>
</dbReference>
<evidence type="ECO:0000313" key="4">
    <source>
        <dbReference type="EMBL" id="OYP55950.1"/>
    </source>
</evidence>
<dbReference type="GO" id="GO:0006633">
    <property type="term" value="P:fatty acid biosynthetic process"/>
    <property type="evidence" value="ECO:0007669"/>
    <property type="project" value="TreeGrafter"/>
</dbReference>